<sequence>MISGIVGWILAKVKWLLLIAAVGGPIMAFISWNDAQHRQKVAKDGIEATAAIDGATRTKRKRGGTSYTVNLKWKDKNGKDMSADKVAVSNAYANQIIMGDRLRVATTRIKYLPAAENVVDAETGVIITADNDRQETTDGEMVYLGSGAGLVGILGFGAFWFFGRRREEQQPAQA</sequence>
<keyword evidence="1" id="KW-1133">Transmembrane helix</keyword>
<dbReference type="KEGG" id="vgo:GJW-30_1_03173"/>
<dbReference type="AlphaFoldDB" id="A0A0S3PXG2"/>
<dbReference type="RefSeq" id="WP_096357008.1">
    <property type="nucleotide sequence ID" value="NZ_AP014946.1"/>
</dbReference>
<keyword evidence="1" id="KW-0472">Membrane</keyword>
<accession>A0A0S3PXG2</accession>
<feature type="transmembrane region" description="Helical" evidence="1">
    <location>
        <begin position="15"/>
        <end position="33"/>
    </location>
</feature>
<gene>
    <name evidence="2" type="ORF">GJW-30_1_03173</name>
</gene>
<organism evidence="2 3">
    <name type="scientific">Variibacter gotjawalensis</name>
    <dbReference type="NCBI Taxonomy" id="1333996"/>
    <lineage>
        <taxon>Bacteria</taxon>
        <taxon>Pseudomonadati</taxon>
        <taxon>Pseudomonadota</taxon>
        <taxon>Alphaproteobacteria</taxon>
        <taxon>Hyphomicrobiales</taxon>
        <taxon>Nitrobacteraceae</taxon>
        <taxon>Variibacter</taxon>
    </lineage>
</organism>
<evidence type="ECO:0000256" key="1">
    <source>
        <dbReference type="SAM" id="Phobius"/>
    </source>
</evidence>
<dbReference type="OrthoDB" id="7993378at2"/>
<dbReference type="Proteomes" id="UP000236884">
    <property type="component" value="Chromosome"/>
</dbReference>
<evidence type="ECO:0000313" key="3">
    <source>
        <dbReference type="Proteomes" id="UP000236884"/>
    </source>
</evidence>
<keyword evidence="1" id="KW-0812">Transmembrane</keyword>
<proteinExistence type="predicted"/>
<name>A0A0S3PXG2_9BRAD</name>
<dbReference type="EMBL" id="AP014946">
    <property type="protein sequence ID" value="BAT60625.1"/>
    <property type="molecule type" value="Genomic_DNA"/>
</dbReference>
<reference evidence="2 3" key="1">
    <citation type="submission" date="2015-08" db="EMBL/GenBank/DDBJ databases">
        <title>Investigation of the bacterial diversity of lava forest soil.</title>
        <authorList>
            <person name="Lee J.S."/>
        </authorList>
    </citation>
    <scope>NUCLEOTIDE SEQUENCE [LARGE SCALE GENOMIC DNA]</scope>
    <source>
        <strain evidence="2 3">GJW-30</strain>
    </source>
</reference>
<feature type="transmembrane region" description="Helical" evidence="1">
    <location>
        <begin position="141"/>
        <end position="162"/>
    </location>
</feature>
<evidence type="ECO:0000313" key="2">
    <source>
        <dbReference type="EMBL" id="BAT60625.1"/>
    </source>
</evidence>
<protein>
    <recommendedName>
        <fullName evidence="4">DUF3592 domain-containing protein</fullName>
    </recommendedName>
</protein>
<evidence type="ECO:0008006" key="4">
    <source>
        <dbReference type="Google" id="ProtNLM"/>
    </source>
</evidence>
<keyword evidence="3" id="KW-1185">Reference proteome</keyword>